<dbReference type="AlphaFoldDB" id="A0A483CPQ8"/>
<evidence type="ECO:0000313" key="3">
    <source>
        <dbReference type="Proteomes" id="UP000292580"/>
    </source>
</evidence>
<keyword evidence="1" id="KW-1133">Transmembrane helix</keyword>
<evidence type="ECO:0000256" key="1">
    <source>
        <dbReference type="SAM" id="Phobius"/>
    </source>
</evidence>
<feature type="transmembrane region" description="Helical" evidence="1">
    <location>
        <begin position="7"/>
        <end position="28"/>
    </location>
</feature>
<feature type="transmembrane region" description="Helical" evidence="1">
    <location>
        <begin position="48"/>
        <end position="66"/>
    </location>
</feature>
<comment type="caution">
    <text evidence="2">The sequence shown here is derived from an EMBL/GenBank/DDBJ whole genome shotgun (WGS) entry which is preliminary data.</text>
</comment>
<keyword evidence="1" id="KW-0812">Transmembrane</keyword>
<feature type="transmembrane region" description="Helical" evidence="1">
    <location>
        <begin position="78"/>
        <end position="105"/>
    </location>
</feature>
<name>A0A483CPQ8_9EURY</name>
<sequence length="143" mass="14507">MRAASIAAGLVGTAASLLGLAGMLVWAGGAGPLDLGLIEIGGDDAFRWAWGGLVVLLGGVFMLGGARSPADLDRTATALLGAAMIGLVGGCDLFGMICTGIPAVFSPDTDVTAIFMPPYTPAVLLLPFVIASAYLLLEERRED</sequence>
<dbReference type="OrthoDB" id="106200at2157"/>
<gene>
    <name evidence="2" type="ORF">CUJ86_05050</name>
</gene>
<dbReference type="RefSeq" id="WP_130646469.1">
    <property type="nucleotide sequence ID" value="NZ_PGCL01000002.1"/>
</dbReference>
<keyword evidence="3" id="KW-1185">Reference proteome</keyword>
<proteinExistence type="predicted"/>
<dbReference type="EMBL" id="PGCL01000002">
    <property type="protein sequence ID" value="TAJ44675.1"/>
    <property type="molecule type" value="Genomic_DNA"/>
</dbReference>
<evidence type="ECO:0000313" key="2">
    <source>
        <dbReference type="EMBL" id="TAJ44675.1"/>
    </source>
</evidence>
<dbReference type="Proteomes" id="UP000292580">
    <property type="component" value="Unassembled WGS sequence"/>
</dbReference>
<protein>
    <submittedName>
        <fullName evidence="2">Uncharacterized protein</fullName>
    </submittedName>
</protein>
<accession>A0A483CPQ8</accession>
<feature type="transmembrane region" description="Helical" evidence="1">
    <location>
        <begin position="117"/>
        <end position="137"/>
    </location>
</feature>
<organism evidence="2 3">
    <name type="scientific">Methanofollis fontis</name>
    <dbReference type="NCBI Taxonomy" id="2052832"/>
    <lineage>
        <taxon>Archaea</taxon>
        <taxon>Methanobacteriati</taxon>
        <taxon>Methanobacteriota</taxon>
        <taxon>Stenosarchaea group</taxon>
        <taxon>Methanomicrobia</taxon>
        <taxon>Methanomicrobiales</taxon>
        <taxon>Methanomicrobiaceae</taxon>
        <taxon>Methanofollis</taxon>
    </lineage>
</organism>
<reference evidence="2 3" key="1">
    <citation type="submission" date="2017-11" db="EMBL/GenBank/DDBJ databases">
        <title>Isolation and Characterization of Methanofollis Species from Methane Seep Offshore SW Taiwan.</title>
        <authorList>
            <person name="Teng N.-H."/>
            <person name="Lai M.-C."/>
            <person name="Chen S.-C."/>
        </authorList>
    </citation>
    <scope>NUCLEOTIDE SEQUENCE [LARGE SCALE GENOMIC DNA]</scope>
    <source>
        <strain evidence="2 3">FWC-SCC2</strain>
    </source>
</reference>
<keyword evidence="1" id="KW-0472">Membrane</keyword>